<dbReference type="EMBL" id="LUUI01000033">
    <property type="protein sequence ID" value="OAI20666.1"/>
    <property type="molecule type" value="Genomic_DNA"/>
</dbReference>
<dbReference type="Proteomes" id="UP000078476">
    <property type="component" value="Unassembled WGS sequence"/>
</dbReference>
<comment type="caution">
    <text evidence="2">The sequence shown here is derived from an EMBL/GenBank/DDBJ whole genome shotgun (WGS) entry which is preliminary data.</text>
</comment>
<dbReference type="AlphaFoldDB" id="A0A177NRK0"/>
<keyword evidence="3" id="KW-1185">Reference proteome</keyword>
<accession>A0A177NRK0</accession>
<sequence length="121" mass="13143">MTTSGFLHQVISDEGFIAANTLAKVLHITQNDLAEVTGLSRDSVTKSARCKSRTTQARLRDTVEIINRVAEWSGGVGRAFAWFRSQPLPSFGDKTAEDLVKEGRAEAVKAYLARIADGGYA</sequence>
<reference evidence="2 3" key="1">
    <citation type="submission" date="2016-03" db="EMBL/GenBank/DDBJ databases">
        <authorList>
            <person name="Ploux O."/>
        </authorList>
    </citation>
    <scope>NUCLEOTIDE SEQUENCE [LARGE SCALE GENOMIC DNA]</scope>
    <source>
        <strain evidence="2 3">R-45370</strain>
    </source>
</reference>
<gene>
    <name evidence="2" type="ORF">A1359_02840</name>
</gene>
<dbReference type="STRING" id="980561.A1359_02840"/>
<dbReference type="OrthoDB" id="8755366at2"/>
<dbReference type="Pfam" id="PF09722">
    <property type="entry name" value="Xre_MbcA_ParS_C"/>
    <property type="match status" value="1"/>
</dbReference>
<protein>
    <submittedName>
        <fullName evidence="2">XRE family transcriptional regulator</fullName>
    </submittedName>
</protein>
<evidence type="ECO:0000259" key="1">
    <source>
        <dbReference type="Pfam" id="PF09722"/>
    </source>
</evidence>
<evidence type="ECO:0000313" key="3">
    <source>
        <dbReference type="Proteomes" id="UP000078476"/>
    </source>
</evidence>
<proteinExistence type="predicted"/>
<name>A0A177NRK0_9GAMM</name>
<dbReference type="InterPro" id="IPR024467">
    <property type="entry name" value="Xre/MbcA/ParS-like_toxin-bd"/>
</dbReference>
<dbReference type="RefSeq" id="WP_066977498.1">
    <property type="nucleotide sequence ID" value="NZ_LUUI01000033.1"/>
</dbReference>
<evidence type="ECO:0000313" key="2">
    <source>
        <dbReference type="EMBL" id="OAI20666.1"/>
    </source>
</evidence>
<feature type="domain" description="Antitoxin Xre/MbcA/ParS-like toxin-binding" evidence="1">
    <location>
        <begin position="74"/>
        <end position="118"/>
    </location>
</feature>
<organism evidence="2 3">
    <name type="scientific">Methylomonas lenta</name>
    <dbReference type="NCBI Taxonomy" id="980561"/>
    <lineage>
        <taxon>Bacteria</taxon>
        <taxon>Pseudomonadati</taxon>
        <taxon>Pseudomonadota</taxon>
        <taxon>Gammaproteobacteria</taxon>
        <taxon>Methylococcales</taxon>
        <taxon>Methylococcaceae</taxon>
        <taxon>Methylomonas</taxon>
    </lineage>
</organism>